<name>A0A1X2HK87_9FUNG</name>
<dbReference type="AlphaFoldDB" id="A0A1X2HK87"/>
<dbReference type="STRING" id="90262.A0A1X2HK87"/>
<comment type="caution">
    <text evidence="1">The sequence shown here is derived from an EMBL/GenBank/DDBJ whole genome shotgun (WGS) entry which is preliminary data.</text>
</comment>
<evidence type="ECO:0000313" key="1">
    <source>
        <dbReference type="EMBL" id="ORY99645.1"/>
    </source>
</evidence>
<reference evidence="1 2" key="1">
    <citation type="submission" date="2016-07" db="EMBL/GenBank/DDBJ databases">
        <title>Pervasive Adenine N6-methylation of Active Genes in Fungi.</title>
        <authorList>
            <consortium name="DOE Joint Genome Institute"/>
            <person name="Mondo S.J."/>
            <person name="Dannebaum R.O."/>
            <person name="Kuo R.C."/>
            <person name="Labutti K."/>
            <person name="Haridas S."/>
            <person name="Kuo A."/>
            <person name="Salamov A."/>
            <person name="Ahrendt S.R."/>
            <person name="Lipzen A."/>
            <person name="Sullivan W."/>
            <person name="Andreopoulos W.B."/>
            <person name="Clum A."/>
            <person name="Lindquist E."/>
            <person name="Daum C."/>
            <person name="Ramamoorthy G.K."/>
            <person name="Gryganskyi A."/>
            <person name="Culley D."/>
            <person name="Magnuson J.K."/>
            <person name="James T.Y."/>
            <person name="O'Malley M.A."/>
            <person name="Stajich J.E."/>
            <person name="Spatafora J.W."/>
            <person name="Visel A."/>
            <person name="Grigoriev I.V."/>
        </authorList>
    </citation>
    <scope>NUCLEOTIDE SEQUENCE [LARGE SCALE GENOMIC DNA]</scope>
    <source>
        <strain evidence="1 2">NRRL 1336</strain>
    </source>
</reference>
<dbReference type="OrthoDB" id="2282763at2759"/>
<dbReference type="EMBL" id="MCGE01000060">
    <property type="protein sequence ID" value="ORY99645.1"/>
    <property type="molecule type" value="Genomic_DNA"/>
</dbReference>
<dbReference type="Proteomes" id="UP000193560">
    <property type="component" value="Unassembled WGS sequence"/>
</dbReference>
<evidence type="ECO:0008006" key="3">
    <source>
        <dbReference type="Google" id="ProtNLM"/>
    </source>
</evidence>
<feature type="non-terminal residue" evidence="1">
    <location>
        <position position="1"/>
    </location>
</feature>
<sequence>KPTYRQGTQCTTIDYIFCHPSLLPSIGRTTQRFLLPEFTDHAQINLILHLDKPHIGPGTWRFNTQLLEQQDFCELLVETLDTFFQETTNFTSKQLQWDTLKTVIKKTAIGFTEGSSSKRKSRLAML</sequence>
<evidence type="ECO:0000313" key="2">
    <source>
        <dbReference type="Proteomes" id="UP000193560"/>
    </source>
</evidence>
<keyword evidence="2" id="KW-1185">Reference proteome</keyword>
<proteinExistence type="predicted"/>
<protein>
    <recommendedName>
        <fullName evidence="3">Endonuclease/exonuclease/phosphatase</fullName>
    </recommendedName>
</protein>
<accession>A0A1X2HK87</accession>
<organism evidence="1 2">
    <name type="scientific">Absidia repens</name>
    <dbReference type="NCBI Taxonomy" id="90262"/>
    <lineage>
        <taxon>Eukaryota</taxon>
        <taxon>Fungi</taxon>
        <taxon>Fungi incertae sedis</taxon>
        <taxon>Mucoromycota</taxon>
        <taxon>Mucoromycotina</taxon>
        <taxon>Mucoromycetes</taxon>
        <taxon>Mucorales</taxon>
        <taxon>Cunninghamellaceae</taxon>
        <taxon>Absidia</taxon>
    </lineage>
</organism>
<gene>
    <name evidence="1" type="ORF">BCR42DRAFT_308830</name>
</gene>
<feature type="non-terminal residue" evidence="1">
    <location>
        <position position="126"/>
    </location>
</feature>